<dbReference type="Proteomes" id="UP000008177">
    <property type="component" value="Unplaced contigs"/>
</dbReference>
<name>G2Y015_BOTF4</name>
<proteinExistence type="predicted"/>
<dbReference type="EMBL" id="FQ790280">
    <property type="protein sequence ID" value="CCD33960.1"/>
    <property type="molecule type" value="Genomic_DNA"/>
</dbReference>
<organism evidence="1 2">
    <name type="scientific">Botryotinia fuckeliana (strain T4)</name>
    <name type="common">Noble rot fungus</name>
    <name type="synonym">Botrytis cinerea</name>
    <dbReference type="NCBI Taxonomy" id="999810"/>
    <lineage>
        <taxon>Eukaryota</taxon>
        <taxon>Fungi</taxon>
        <taxon>Dikarya</taxon>
        <taxon>Ascomycota</taxon>
        <taxon>Pezizomycotina</taxon>
        <taxon>Leotiomycetes</taxon>
        <taxon>Helotiales</taxon>
        <taxon>Sclerotiniaceae</taxon>
        <taxon>Botrytis</taxon>
    </lineage>
</organism>
<dbReference type="HOGENOM" id="CLU_2941432_0_0_1"/>
<evidence type="ECO:0000313" key="1">
    <source>
        <dbReference type="EMBL" id="CCD33960.1"/>
    </source>
</evidence>
<evidence type="ECO:0000313" key="2">
    <source>
        <dbReference type="Proteomes" id="UP000008177"/>
    </source>
</evidence>
<sequence>MIWRFTFEMPTQFARYHIQNSCERLSVDFANHHPSPCIYSPPVPPPQSYNCPSEILIKVK</sequence>
<protein>
    <submittedName>
        <fullName evidence="1">Uncharacterized protein</fullName>
    </submittedName>
</protein>
<gene>
    <name evidence="1" type="ORF">BofuT4_P043560.1</name>
</gene>
<dbReference type="InParanoid" id="G2Y015"/>
<dbReference type="AlphaFoldDB" id="G2Y015"/>
<reference evidence="2" key="1">
    <citation type="journal article" date="2011" name="PLoS Genet.">
        <title>Genomic analysis of the necrotrophic fungal pathogens Sclerotinia sclerotiorum and Botrytis cinerea.</title>
        <authorList>
            <person name="Amselem J."/>
            <person name="Cuomo C.A."/>
            <person name="van Kan J.A."/>
            <person name="Viaud M."/>
            <person name="Benito E.P."/>
            <person name="Couloux A."/>
            <person name="Coutinho P.M."/>
            <person name="de Vries R.P."/>
            <person name="Dyer P.S."/>
            <person name="Fillinger S."/>
            <person name="Fournier E."/>
            <person name="Gout L."/>
            <person name="Hahn M."/>
            <person name="Kohn L."/>
            <person name="Lapalu N."/>
            <person name="Plummer K.M."/>
            <person name="Pradier J.M."/>
            <person name="Quevillon E."/>
            <person name="Sharon A."/>
            <person name="Simon A."/>
            <person name="ten Have A."/>
            <person name="Tudzynski B."/>
            <person name="Tudzynski P."/>
            <person name="Wincker P."/>
            <person name="Andrew M."/>
            <person name="Anthouard V."/>
            <person name="Beever R.E."/>
            <person name="Beffa R."/>
            <person name="Benoit I."/>
            <person name="Bouzid O."/>
            <person name="Brault B."/>
            <person name="Chen Z."/>
            <person name="Choquer M."/>
            <person name="Collemare J."/>
            <person name="Cotton P."/>
            <person name="Danchin E.G."/>
            <person name="Da Silva C."/>
            <person name="Gautier A."/>
            <person name="Giraud C."/>
            <person name="Giraud T."/>
            <person name="Gonzalez C."/>
            <person name="Grossetete S."/>
            <person name="Guldener U."/>
            <person name="Henrissat B."/>
            <person name="Howlett B.J."/>
            <person name="Kodira C."/>
            <person name="Kretschmer M."/>
            <person name="Lappartient A."/>
            <person name="Leroch M."/>
            <person name="Levis C."/>
            <person name="Mauceli E."/>
            <person name="Neuveglise C."/>
            <person name="Oeser B."/>
            <person name="Pearson M."/>
            <person name="Poulain J."/>
            <person name="Poussereau N."/>
            <person name="Quesneville H."/>
            <person name="Rascle C."/>
            <person name="Schumacher J."/>
            <person name="Segurens B."/>
            <person name="Sexton A."/>
            <person name="Silva E."/>
            <person name="Sirven C."/>
            <person name="Soanes D.M."/>
            <person name="Talbot N.J."/>
            <person name="Templeton M."/>
            <person name="Yandava C."/>
            <person name="Yarden O."/>
            <person name="Zeng Q."/>
            <person name="Rollins J.A."/>
            <person name="Lebrun M.H."/>
            <person name="Dickman M."/>
        </authorList>
    </citation>
    <scope>NUCLEOTIDE SEQUENCE [LARGE SCALE GENOMIC DNA]</scope>
    <source>
        <strain evidence="2">T4</strain>
    </source>
</reference>
<accession>G2Y015</accession>